<proteinExistence type="predicted"/>
<sequence>MSNRRHSAHLSRMTSVSTIHIPHSQINVQYNTVLQDETQNGVTRKLPVLTLSLSNYASLKTRISTPQPVSTTSEPAELSSPTESCAADALKSPGVYSAEAADLSVSSASRVVGMSNEPTESQVETCKGGQPN</sequence>
<protein>
    <submittedName>
        <fullName evidence="2">Uncharacterized protein</fullName>
    </submittedName>
</protein>
<dbReference type="AlphaFoldDB" id="A0A9P4W401"/>
<reference evidence="2" key="1">
    <citation type="submission" date="2019-04" db="EMBL/GenBank/DDBJ databases">
        <title>Sequencing of skin fungus with MAO and IRED activity.</title>
        <authorList>
            <person name="Marsaioli A.J."/>
            <person name="Bonatto J.M.C."/>
            <person name="Reis Junior O."/>
        </authorList>
    </citation>
    <scope>NUCLEOTIDE SEQUENCE</scope>
    <source>
        <strain evidence="2">30M1</strain>
    </source>
</reference>
<comment type="caution">
    <text evidence="2">The sequence shown here is derived from an EMBL/GenBank/DDBJ whole genome shotgun (WGS) entry which is preliminary data.</text>
</comment>
<dbReference type="Proteomes" id="UP000801428">
    <property type="component" value="Unassembled WGS sequence"/>
</dbReference>
<dbReference type="EMBL" id="SWKU01000038">
    <property type="protein sequence ID" value="KAF2994667.1"/>
    <property type="molecule type" value="Genomic_DNA"/>
</dbReference>
<feature type="region of interest" description="Disordered" evidence="1">
    <location>
        <begin position="61"/>
        <end position="85"/>
    </location>
</feature>
<evidence type="ECO:0000256" key="1">
    <source>
        <dbReference type="SAM" id="MobiDB-lite"/>
    </source>
</evidence>
<name>A0A9P4W401_CURKU</name>
<accession>A0A9P4W401</accession>
<gene>
    <name evidence="2" type="ORF">E8E13_001198</name>
</gene>
<evidence type="ECO:0000313" key="2">
    <source>
        <dbReference type="EMBL" id="KAF2994667.1"/>
    </source>
</evidence>
<organism evidence="2 3">
    <name type="scientific">Curvularia kusanoi</name>
    <name type="common">Cochliobolus kusanoi</name>
    <dbReference type="NCBI Taxonomy" id="90978"/>
    <lineage>
        <taxon>Eukaryota</taxon>
        <taxon>Fungi</taxon>
        <taxon>Dikarya</taxon>
        <taxon>Ascomycota</taxon>
        <taxon>Pezizomycotina</taxon>
        <taxon>Dothideomycetes</taxon>
        <taxon>Pleosporomycetidae</taxon>
        <taxon>Pleosporales</taxon>
        <taxon>Pleosporineae</taxon>
        <taxon>Pleosporaceae</taxon>
        <taxon>Curvularia</taxon>
    </lineage>
</organism>
<keyword evidence="3" id="KW-1185">Reference proteome</keyword>
<evidence type="ECO:0000313" key="3">
    <source>
        <dbReference type="Proteomes" id="UP000801428"/>
    </source>
</evidence>
<feature type="compositionally biased region" description="Polar residues" evidence="1">
    <location>
        <begin position="61"/>
        <end position="83"/>
    </location>
</feature>
<feature type="region of interest" description="Disordered" evidence="1">
    <location>
        <begin position="109"/>
        <end position="132"/>
    </location>
</feature>